<accession>U2BRP9</accession>
<dbReference type="InterPro" id="IPR020845">
    <property type="entry name" value="AMP-binding_CS"/>
</dbReference>
<dbReference type="PATRIC" id="fig|1321819.3.peg.3285"/>
<dbReference type="SUPFAM" id="SSF56801">
    <property type="entry name" value="Acetyl-CoA synthetase-like"/>
    <property type="match status" value="1"/>
</dbReference>
<dbReference type="Pfam" id="PF00501">
    <property type="entry name" value="AMP-binding"/>
    <property type="match status" value="1"/>
</dbReference>
<evidence type="ECO:0000313" key="5">
    <source>
        <dbReference type="EMBL" id="ERI80829.1"/>
    </source>
</evidence>
<evidence type="ECO:0000313" key="6">
    <source>
        <dbReference type="Proteomes" id="UP000016496"/>
    </source>
</evidence>
<dbReference type="GO" id="GO:0016020">
    <property type="term" value="C:membrane"/>
    <property type="evidence" value="ECO:0007669"/>
    <property type="project" value="TreeGrafter"/>
</dbReference>
<dbReference type="PANTHER" id="PTHR43272:SF32">
    <property type="entry name" value="AMP-DEPENDENT SYNTHETASE_LIGASE DOMAIN-CONTAINING PROTEIN"/>
    <property type="match status" value="1"/>
</dbReference>
<feature type="domain" description="AMP-dependent synthetase/ligase" evidence="4">
    <location>
        <begin position="13"/>
        <end position="431"/>
    </location>
</feature>
<evidence type="ECO:0000259" key="4">
    <source>
        <dbReference type="Pfam" id="PF00501"/>
    </source>
</evidence>
<organism evidence="5 6">
    <name type="scientific">Bacteroides pyogenes F0041</name>
    <dbReference type="NCBI Taxonomy" id="1321819"/>
    <lineage>
        <taxon>Bacteria</taxon>
        <taxon>Pseudomonadati</taxon>
        <taxon>Bacteroidota</taxon>
        <taxon>Bacteroidia</taxon>
        <taxon>Bacteroidales</taxon>
        <taxon>Bacteroidaceae</taxon>
        <taxon>Bacteroides</taxon>
    </lineage>
</organism>
<dbReference type="InterPro" id="IPR042099">
    <property type="entry name" value="ANL_N_sf"/>
</dbReference>
<dbReference type="PRINTS" id="PR00154">
    <property type="entry name" value="AMPBINDING"/>
</dbReference>
<gene>
    <name evidence="5" type="ORF">HMPREF1981_03566</name>
</gene>
<proteinExistence type="predicted"/>
<keyword evidence="3" id="KW-0443">Lipid metabolism</keyword>
<evidence type="ECO:0000256" key="2">
    <source>
        <dbReference type="ARBA" id="ARBA00022832"/>
    </source>
</evidence>
<sequence length="603" mass="68891">MSMTYHHLSVLVHRRAEKYGEKVALKYRDYETAQWIPVSWNLFSETVRKAANAMVAMGVEEEENIGIFSQNKPEWFYVDFAAFANRAVTVPFYATSSPVQAQYMINDAHIRFLFVGEQFQYDAAFSIFGLCPSLKQLIIFDRSVVKDPRDVSSLYFDEFMAMGEGLPHNAAVEDRTSRSSYDDLANILYTSGTTGEPKGVMLHHSCYLEQFRAHDERLTTMSDKDVSMNFLPLTHVFEKAWCYLCIHKGVQICINLRPTDIQTTIKEIRPTVMCGVPRFWEKVYDGVQEKIRETTGLKKALMLDALKVGRVHNLEYLRFGKTPPVMNQLKYKFYEKTIYSLLKKTIGIENGNFFPTAGAAVPDEINEFVRSVGINMIVGYGLTESTATVSCTLPVGYEIGSVGVPLPGLEVKIGKDNEILLRGKSITKGYYKKPDVTAKAIDADGWFHTGDAGYIKNGELFLTERIKDLFKTSNGKYIAPQVLETKLVIDRYIDQIALIADQRKFVSALIVPVYGLLKEYAAKKGVEYKDMEELLRHPAIQRLYDMRIDTLQQHFAHYEQIKRFTLLPEPFSMERGELTNTLKLKRAVIAQNYKDIIDKMYEE</sequence>
<dbReference type="PANTHER" id="PTHR43272">
    <property type="entry name" value="LONG-CHAIN-FATTY-ACID--COA LIGASE"/>
    <property type="match status" value="1"/>
</dbReference>
<dbReference type="AlphaFoldDB" id="U2BRP9"/>
<dbReference type="GO" id="GO:0004467">
    <property type="term" value="F:long-chain fatty acid-CoA ligase activity"/>
    <property type="evidence" value="ECO:0007669"/>
    <property type="project" value="TreeGrafter"/>
</dbReference>
<protein>
    <submittedName>
        <fullName evidence="5">AMP-binding enzyme</fullName>
    </submittedName>
</protein>
<keyword evidence="2" id="KW-0276">Fatty acid metabolism</keyword>
<evidence type="ECO:0000256" key="3">
    <source>
        <dbReference type="ARBA" id="ARBA00023098"/>
    </source>
</evidence>
<dbReference type="PROSITE" id="PS00455">
    <property type="entry name" value="AMP_BINDING"/>
    <property type="match status" value="1"/>
</dbReference>
<evidence type="ECO:0000256" key="1">
    <source>
        <dbReference type="ARBA" id="ARBA00022598"/>
    </source>
</evidence>
<comment type="caution">
    <text evidence="5">The sequence shown here is derived from an EMBL/GenBank/DDBJ whole genome shotgun (WGS) entry which is preliminary data.</text>
</comment>
<dbReference type="InterPro" id="IPR020459">
    <property type="entry name" value="AMP-binding"/>
</dbReference>
<dbReference type="InterPro" id="IPR000873">
    <property type="entry name" value="AMP-dep_synth/lig_dom"/>
</dbReference>
<dbReference type="Gene3D" id="3.40.50.12780">
    <property type="entry name" value="N-terminal domain of ligase-like"/>
    <property type="match status" value="1"/>
</dbReference>
<dbReference type="Pfam" id="PF23562">
    <property type="entry name" value="AMP-binding_C_3"/>
    <property type="match status" value="1"/>
</dbReference>
<dbReference type="EMBL" id="AWSV01000182">
    <property type="protein sequence ID" value="ERI80829.1"/>
    <property type="molecule type" value="Genomic_DNA"/>
</dbReference>
<name>U2BRP9_9BACE</name>
<dbReference type="HOGENOM" id="CLU_000022_45_5_10"/>
<dbReference type="Proteomes" id="UP000016496">
    <property type="component" value="Unassembled WGS sequence"/>
</dbReference>
<reference evidence="5 6" key="1">
    <citation type="submission" date="2013-08" db="EMBL/GenBank/DDBJ databases">
        <authorList>
            <person name="Weinstock G."/>
            <person name="Sodergren E."/>
            <person name="Wylie T."/>
            <person name="Fulton L."/>
            <person name="Fulton R."/>
            <person name="Fronick C."/>
            <person name="O'Laughlin M."/>
            <person name="Godfrey J."/>
            <person name="Miner T."/>
            <person name="Herter B."/>
            <person name="Appelbaum E."/>
            <person name="Cordes M."/>
            <person name="Lek S."/>
            <person name="Wollam A."/>
            <person name="Pepin K.H."/>
            <person name="Palsikar V.B."/>
            <person name="Mitreva M."/>
            <person name="Wilson R.K."/>
        </authorList>
    </citation>
    <scope>NUCLEOTIDE SEQUENCE [LARGE SCALE GENOMIC DNA]</scope>
    <source>
        <strain evidence="5 6">F0041</strain>
    </source>
</reference>
<dbReference type="CDD" id="cd05907">
    <property type="entry name" value="VL_LC_FACS_like"/>
    <property type="match status" value="1"/>
</dbReference>
<keyword evidence="1" id="KW-0436">Ligase</keyword>